<proteinExistence type="predicted"/>
<dbReference type="InterPro" id="IPR022641">
    <property type="entry name" value="CheR_N"/>
</dbReference>
<reference evidence="7 8" key="1">
    <citation type="journal article" date="2003" name="Proc. Natl. Acad. Sci. U.S.A.">
        <title>The complete genome sequence of the carcinogenic bacterium Helicobacter hepaticus.</title>
        <authorList>
            <person name="Suerbaum S."/>
            <person name="Josenhans C."/>
            <person name="Sterzenbach T."/>
            <person name="Drescher B."/>
            <person name="Brandt P."/>
            <person name="Bell M."/>
            <person name="Droege M."/>
            <person name="Fartmann B."/>
            <person name="Fischer H.-P."/>
            <person name="Ge Z."/>
            <person name="Hoerster A."/>
            <person name="Holland R."/>
            <person name="Klein K."/>
            <person name="Koenig J."/>
            <person name="Macko L."/>
            <person name="Mendz G.L."/>
            <person name="Nyakatura G."/>
            <person name="Schauer D.B."/>
            <person name="Shen Z."/>
            <person name="Weber J."/>
            <person name="Frosch M."/>
            <person name="Fox J.G."/>
        </authorList>
    </citation>
    <scope>NUCLEOTIDE SEQUENCE [LARGE SCALE GENOMIC DNA]</scope>
    <source>
        <strain evidence="8">ATCC 51449 / 3B1</strain>
    </source>
</reference>
<evidence type="ECO:0000256" key="3">
    <source>
        <dbReference type="ARBA" id="ARBA00022603"/>
    </source>
</evidence>
<gene>
    <name evidence="7" type="primary">cheR</name>
    <name evidence="7" type="ordered locus">HH_0455</name>
</gene>
<dbReference type="Pfam" id="PF03705">
    <property type="entry name" value="CheR_N"/>
    <property type="match status" value="1"/>
</dbReference>
<dbReference type="KEGG" id="hhe:HH_0455"/>
<comment type="catalytic activity">
    <reaction evidence="1">
        <text>L-glutamyl-[protein] + S-adenosyl-L-methionine = [protein]-L-glutamate 5-O-methyl ester + S-adenosyl-L-homocysteine</text>
        <dbReference type="Rhea" id="RHEA:24452"/>
        <dbReference type="Rhea" id="RHEA-COMP:10208"/>
        <dbReference type="Rhea" id="RHEA-COMP:10311"/>
        <dbReference type="ChEBI" id="CHEBI:29973"/>
        <dbReference type="ChEBI" id="CHEBI:57856"/>
        <dbReference type="ChEBI" id="CHEBI:59789"/>
        <dbReference type="ChEBI" id="CHEBI:82795"/>
        <dbReference type="EC" id="2.1.1.80"/>
    </reaction>
</comment>
<dbReference type="Proteomes" id="UP000002495">
    <property type="component" value="Chromosome"/>
</dbReference>
<dbReference type="InterPro" id="IPR029063">
    <property type="entry name" value="SAM-dependent_MTases_sf"/>
</dbReference>
<feature type="domain" description="CheR-type methyltransferase" evidence="6">
    <location>
        <begin position="1"/>
        <end position="278"/>
    </location>
</feature>
<name>Q7VIZ7_HELHP</name>
<dbReference type="OrthoDB" id="9786165at2"/>
<dbReference type="PRINTS" id="PR00996">
    <property type="entry name" value="CHERMTFRASE"/>
</dbReference>
<dbReference type="InterPro" id="IPR050903">
    <property type="entry name" value="Bact_Chemotaxis_MeTrfase"/>
</dbReference>
<dbReference type="GO" id="GO:0008983">
    <property type="term" value="F:protein-glutamate O-methyltransferase activity"/>
    <property type="evidence" value="ECO:0007669"/>
    <property type="project" value="UniProtKB-EC"/>
</dbReference>
<dbReference type="GO" id="GO:0032259">
    <property type="term" value="P:methylation"/>
    <property type="evidence" value="ECO:0007669"/>
    <property type="project" value="UniProtKB-KW"/>
</dbReference>
<protein>
    <recommendedName>
        <fullName evidence="2">protein-glutamate O-methyltransferase</fullName>
        <ecNumber evidence="2">2.1.1.80</ecNumber>
    </recommendedName>
</protein>
<evidence type="ECO:0000256" key="1">
    <source>
        <dbReference type="ARBA" id="ARBA00001541"/>
    </source>
</evidence>
<dbReference type="EMBL" id="AE017125">
    <property type="protein sequence ID" value="AAP77052.1"/>
    <property type="molecule type" value="Genomic_DNA"/>
</dbReference>
<evidence type="ECO:0000256" key="2">
    <source>
        <dbReference type="ARBA" id="ARBA00012534"/>
    </source>
</evidence>
<evidence type="ECO:0000256" key="5">
    <source>
        <dbReference type="ARBA" id="ARBA00022691"/>
    </source>
</evidence>
<dbReference type="HOGENOM" id="CLU_025854_0_0_7"/>
<dbReference type="PANTHER" id="PTHR24422:SF19">
    <property type="entry name" value="CHEMOTAXIS PROTEIN METHYLTRANSFERASE"/>
    <property type="match status" value="1"/>
</dbReference>
<dbReference type="Gene3D" id="3.40.50.150">
    <property type="entry name" value="Vaccinia Virus protein VP39"/>
    <property type="match status" value="1"/>
</dbReference>
<dbReference type="PROSITE" id="PS50123">
    <property type="entry name" value="CHER"/>
    <property type="match status" value="1"/>
</dbReference>
<evidence type="ECO:0000313" key="7">
    <source>
        <dbReference type="EMBL" id="AAP77052.1"/>
    </source>
</evidence>
<keyword evidence="5" id="KW-0949">S-adenosyl-L-methionine</keyword>
<dbReference type="SUPFAM" id="SSF47757">
    <property type="entry name" value="Chemotaxis receptor methyltransferase CheR, N-terminal domain"/>
    <property type="match status" value="1"/>
</dbReference>
<keyword evidence="4 7" id="KW-0808">Transferase</keyword>
<dbReference type="AlphaFoldDB" id="Q7VIZ7"/>
<dbReference type="InterPro" id="IPR036804">
    <property type="entry name" value="CheR_N_sf"/>
</dbReference>
<keyword evidence="3 7" id="KW-0489">Methyltransferase</keyword>
<dbReference type="SMART" id="SM00138">
    <property type="entry name" value="MeTrc"/>
    <property type="match status" value="1"/>
</dbReference>
<dbReference type="STRING" id="235279.HH_0455"/>
<dbReference type="PANTHER" id="PTHR24422">
    <property type="entry name" value="CHEMOTAXIS PROTEIN METHYLTRANSFERASE"/>
    <property type="match status" value="1"/>
</dbReference>
<evidence type="ECO:0000256" key="4">
    <source>
        <dbReference type="ARBA" id="ARBA00022679"/>
    </source>
</evidence>
<dbReference type="SUPFAM" id="SSF53335">
    <property type="entry name" value="S-adenosyl-L-methionine-dependent methyltransferases"/>
    <property type="match status" value="1"/>
</dbReference>
<sequence length="278" mass="32752">MVMLDNAQISLIKERLYKYSGIFLNDSKLTMIKNRIYHLMHETHINSIDSLLSSIETNPKIQQQFINSFTTNKTDFFREYFHFQDMIDRSLPILFKLNKPIKIYCCASSTGQEPYSIAMSVLYARKLYGNSTPVSIIATDIDTNMLQKSKEGIYAIDFKIDKFPNWCDINEYFDPVDESNTPSIPLFKVKDKLKSMVTFKQMNLFDRHYPFMHEEFDILFCRNVLIYFKQEDQPKILSKLIDTLRINGTFYLGHSETLYHLQEKFEKLGNKAFIKIKA</sequence>
<dbReference type="Pfam" id="PF01739">
    <property type="entry name" value="CheR"/>
    <property type="match status" value="1"/>
</dbReference>
<dbReference type="Gene3D" id="1.10.155.10">
    <property type="entry name" value="Chemotaxis receptor methyltransferase CheR, N-terminal domain"/>
    <property type="match status" value="1"/>
</dbReference>
<evidence type="ECO:0000259" key="6">
    <source>
        <dbReference type="PROSITE" id="PS50123"/>
    </source>
</evidence>
<organism evidence="7 8">
    <name type="scientific">Helicobacter hepaticus (strain ATCC 51449 / 3B1)</name>
    <dbReference type="NCBI Taxonomy" id="235279"/>
    <lineage>
        <taxon>Bacteria</taxon>
        <taxon>Pseudomonadati</taxon>
        <taxon>Campylobacterota</taxon>
        <taxon>Epsilonproteobacteria</taxon>
        <taxon>Campylobacterales</taxon>
        <taxon>Helicobacteraceae</taxon>
        <taxon>Helicobacter</taxon>
    </lineage>
</organism>
<dbReference type="InterPro" id="IPR022642">
    <property type="entry name" value="CheR_C"/>
</dbReference>
<accession>Q7VIZ7</accession>
<evidence type="ECO:0000313" key="8">
    <source>
        <dbReference type="Proteomes" id="UP000002495"/>
    </source>
</evidence>
<dbReference type="InterPro" id="IPR000780">
    <property type="entry name" value="CheR_MeTrfase"/>
</dbReference>
<keyword evidence="8" id="KW-1185">Reference proteome</keyword>
<dbReference type="eggNOG" id="COG1352">
    <property type="taxonomic scope" value="Bacteria"/>
</dbReference>
<dbReference type="EC" id="2.1.1.80" evidence="2"/>